<sequence length="875" mass="92016">MKRFSFIAAVLLCFVTMAGAAIRPAQPGIGGGGSTVSGSITGAYSFNGGLTTINATNVYLTPAISNLVLNLAVTNVGATLLEASNYFARVVSLTTNDDIATIIAASANDTAYFLAPGYYTVTPAVARDTGSGAINIKNKTNILIQGVYGSTFIDGRSVLGDNFWITNSSGITLRWLTSLGRVVTNFVTVAAPGQFSHVSYYNVEKLSIEENQFLHGYDHGTLDMASQANWTSVSTNFIRIVRNYFDNFGSSRTNESTAYDGTAIVPIAGVIEGNVIVNSIRGIEPYADGVKATGRVIDGQTFIRNNQIIDGLEAGITFAGSTNIHGVVIENNTIRFTPGYSRRGTNTLTFAGGIEINGGQRHIVRGNKVYNPQYYGILVNATTTTGPAYGMVIEDNYIEGATNQYGSAAFGIYAADISDTLVNPIIDATISGNKLRRISHQALRVLGGRNVVVENNRFDDVAFPGFTAALQVQSSTSVSSNVTVRNNFITDRTGNLGTGISISAGTKAVRLMGNDVLGFTSVAVDSLAGPTESREYNTDASSTNRMLRAHEVRTQIEAGSNITLATNSSGVVTITGAAGGGSSISTNGNQFGASVPITIKDGVLLTNATISTAVVSGSLNSQGDTTLSGSSGITANRVMYLDISKKIQTSATVTDTELGYLDNVTSAIQTQLDSKVATNGTTVISSGSLVANAFIGSGTGVPIIKLQTMMSVDNSLAFSVRTNFTQLSTNFFEFTSPAVGQRMRLHSVSNGQLVWTNAYQDAITVSGAGSGNTNYTINLIPGDVNDFYMGSSNVMITAVMGGVVGVPIYWNAYITNLSAATWGIGFSAVTNRWRFSGVNGTNSPVVLTNNTMLQISGRTDGTNTLVGYTYYAPGL</sequence>
<evidence type="ECO:0000256" key="2">
    <source>
        <dbReference type="ARBA" id="ARBA00022844"/>
    </source>
</evidence>
<evidence type="ECO:0000313" key="5">
    <source>
        <dbReference type="EMBL" id="CAB5227893.1"/>
    </source>
</evidence>
<evidence type="ECO:0000313" key="4">
    <source>
        <dbReference type="EMBL" id="CAB4212553.1"/>
    </source>
</evidence>
<dbReference type="Gene3D" id="2.160.20.10">
    <property type="entry name" value="Single-stranded right-handed beta-helix, Pectin lyase-like"/>
    <property type="match status" value="2"/>
</dbReference>
<dbReference type="GO" id="GO:0051701">
    <property type="term" value="P:biological process involved in interaction with host"/>
    <property type="evidence" value="ECO:0007669"/>
    <property type="project" value="UniProtKB-ARBA"/>
</dbReference>
<reference evidence="5" key="1">
    <citation type="submission" date="2020-05" db="EMBL/GenBank/DDBJ databases">
        <authorList>
            <person name="Chiriac C."/>
            <person name="Salcher M."/>
            <person name="Ghai R."/>
            <person name="Kavagutti S V."/>
        </authorList>
    </citation>
    <scope>NUCLEOTIDE SEQUENCE</scope>
</reference>
<gene>
    <name evidence="4" type="ORF">UFOVP1444_15</name>
    <name evidence="5" type="ORF">UFOVP1536_3</name>
</gene>
<name>A0A6J7XAL1_9CAUD</name>
<dbReference type="InterPro" id="IPR012334">
    <property type="entry name" value="Pectin_lyas_fold"/>
</dbReference>
<comment type="subcellular location">
    <subcellularLocation>
        <location evidence="1">Virion</location>
    </subcellularLocation>
</comment>
<dbReference type="EMBL" id="LR797393">
    <property type="protein sequence ID" value="CAB4212553.1"/>
    <property type="molecule type" value="Genomic_DNA"/>
</dbReference>
<dbReference type="InterPro" id="IPR039448">
    <property type="entry name" value="Beta_helix"/>
</dbReference>
<evidence type="ECO:0000259" key="3">
    <source>
        <dbReference type="Pfam" id="PF13229"/>
    </source>
</evidence>
<feature type="domain" description="Right handed beta helix" evidence="3">
    <location>
        <begin position="428"/>
        <end position="524"/>
    </location>
</feature>
<dbReference type="InterPro" id="IPR011050">
    <property type="entry name" value="Pectin_lyase_fold/virulence"/>
</dbReference>
<dbReference type="Pfam" id="PF13229">
    <property type="entry name" value="Beta_helix"/>
    <property type="match status" value="1"/>
</dbReference>
<accession>A0A6J7XAL1</accession>
<keyword evidence="2" id="KW-0946">Virion</keyword>
<dbReference type="InterPro" id="IPR006626">
    <property type="entry name" value="PbH1"/>
</dbReference>
<proteinExistence type="predicted"/>
<protein>
    <submittedName>
        <fullName evidence="5">Right handed beta helix region</fullName>
    </submittedName>
</protein>
<dbReference type="EMBL" id="LR798382">
    <property type="protein sequence ID" value="CAB5227893.1"/>
    <property type="molecule type" value="Genomic_DNA"/>
</dbReference>
<evidence type="ECO:0000256" key="1">
    <source>
        <dbReference type="ARBA" id="ARBA00004328"/>
    </source>
</evidence>
<dbReference type="SUPFAM" id="SSF51126">
    <property type="entry name" value="Pectin lyase-like"/>
    <property type="match status" value="2"/>
</dbReference>
<dbReference type="GO" id="GO:0019058">
    <property type="term" value="P:viral life cycle"/>
    <property type="evidence" value="ECO:0007669"/>
    <property type="project" value="UniProtKB-ARBA"/>
</dbReference>
<dbReference type="SMART" id="SM00710">
    <property type="entry name" value="PbH1"/>
    <property type="match status" value="8"/>
</dbReference>
<dbReference type="GO" id="GO:0044423">
    <property type="term" value="C:virion component"/>
    <property type="evidence" value="ECO:0007669"/>
    <property type="project" value="UniProtKB-KW"/>
</dbReference>
<organism evidence="5">
    <name type="scientific">uncultured Caudovirales phage</name>
    <dbReference type="NCBI Taxonomy" id="2100421"/>
    <lineage>
        <taxon>Viruses</taxon>
        <taxon>Duplodnaviria</taxon>
        <taxon>Heunggongvirae</taxon>
        <taxon>Uroviricota</taxon>
        <taxon>Caudoviricetes</taxon>
        <taxon>Peduoviridae</taxon>
        <taxon>Maltschvirus</taxon>
        <taxon>Maltschvirus maltsch</taxon>
    </lineage>
</organism>